<name>A0A0N8VST9_9PSED</name>
<feature type="compositionally biased region" description="Acidic residues" evidence="1">
    <location>
        <begin position="1083"/>
        <end position="1099"/>
    </location>
</feature>
<evidence type="ECO:0000259" key="2">
    <source>
        <dbReference type="Pfam" id="PF20178"/>
    </source>
</evidence>
<organism evidence="3 4">
    <name type="scientific">Pseudomonas endophytica</name>
    <dbReference type="NCBI Taxonomy" id="1563157"/>
    <lineage>
        <taxon>Bacteria</taxon>
        <taxon>Pseudomonadati</taxon>
        <taxon>Pseudomonadota</taxon>
        <taxon>Gammaproteobacteria</taxon>
        <taxon>Pseudomonadales</taxon>
        <taxon>Pseudomonadaceae</taxon>
        <taxon>Pseudomonas</taxon>
    </lineage>
</organism>
<dbReference type="RefSeq" id="WP_055102327.1">
    <property type="nucleotide sequence ID" value="NZ_LLWH01000101.1"/>
</dbReference>
<feature type="compositionally biased region" description="Basic and acidic residues" evidence="1">
    <location>
        <begin position="1064"/>
        <end position="1073"/>
    </location>
</feature>
<dbReference type="InterPro" id="IPR046673">
    <property type="entry name" value="ToxA_N"/>
</dbReference>
<evidence type="ECO:0000313" key="3">
    <source>
        <dbReference type="EMBL" id="KQB54252.1"/>
    </source>
</evidence>
<dbReference type="Pfam" id="PF20178">
    <property type="entry name" value="ToxA_N"/>
    <property type="match status" value="1"/>
</dbReference>
<evidence type="ECO:0000256" key="1">
    <source>
        <dbReference type="SAM" id="MobiDB-lite"/>
    </source>
</evidence>
<gene>
    <name evidence="3" type="ORF">AQS70_07940</name>
</gene>
<feature type="region of interest" description="Disordered" evidence="1">
    <location>
        <begin position="1049"/>
        <end position="1102"/>
    </location>
</feature>
<keyword evidence="4" id="KW-1185">Reference proteome</keyword>
<accession>A0A0N8VST9</accession>
<evidence type="ECO:0000313" key="4">
    <source>
        <dbReference type="Proteomes" id="UP000050342"/>
    </source>
</evidence>
<protein>
    <recommendedName>
        <fullName evidence="2">Dermonecrotic toxin N-terminal domain-containing protein</fullName>
    </recommendedName>
</protein>
<feature type="domain" description="Dermonecrotic toxin N-terminal" evidence="2">
    <location>
        <begin position="62"/>
        <end position="314"/>
    </location>
</feature>
<comment type="caution">
    <text evidence="3">The sequence shown here is derived from an EMBL/GenBank/DDBJ whole genome shotgun (WGS) entry which is preliminary data.</text>
</comment>
<reference evidence="3 4" key="1">
    <citation type="submission" date="2015-10" db="EMBL/GenBank/DDBJ databases">
        <title>Pseudomonas helleri sp. nov. and Pseudomonas weihenstephanensis sp. nov., isolated from raw cows milk.</title>
        <authorList>
            <person name="Von Neubeck M."/>
            <person name="Huptas C."/>
            <person name="Wenning M."/>
            <person name="Scherer S."/>
        </authorList>
    </citation>
    <scope>NUCLEOTIDE SEQUENCE [LARGE SCALE GENOMIC DNA]</scope>
    <source>
        <strain evidence="3 4">BSTT44</strain>
    </source>
</reference>
<sequence>MNDLTHAQTEPATLAPPALAHADFIASQLPEWVKQAPLAIRTALRSSLLKSNQSRHDLSELMAEVQSPLTFSKPLFEQALQDTFRGAVDDKKHIFVRDLKNSHLLGLIKTHVAFSMHPLLEAAMQNFQSSEAEDGGMESGTGLFTNTSPTRKPLTISATRFAGMCRKLNLGAQYQHHLDEILTPLPASQTARTKDQVKQVFAQKEQDDFEVALHIALLRDKLSHSVYQQLLSLQGHGRHSDWESSHLTINGVALPNVLVFTHRSVARQILLYTPHDPLALFRQHTSLDELKSELANRLLIPDYMAFFNQLVPHRYRGTLFTVSHTSPGIQPGKYAQGAVHSHIDQLVALTDIQCNAFDAIAQQQINQIKSYGRALLVSTAAVDKRAREQRLEHYRETGKALLFFAASFVPIVGEVLLAVTAAQLISTVYHGFEAWSRGDSDEALNCLMDVVDNVALAVVTVGAIKTGGFTAGLIKIKLRNQSPRLWNPDLTPYRHLYGLPEDAIPDEFSLYEHDQQHYIKLDEHLHAVGYDPQTQRWQLQHPYAADAYTPNLLTNGKGNWRMEHEIPKDWDLLKRLKRLGHQASFITQPKVAAILHVADEDGSTLLQLHQEMLHPPPLLTDAIKRFKLDDEINTFKLNHADGKQLAPNTPLMQFHLITRLPEWPNNRILRVIDSQQNTVLVHGSSGSELRVPLARFKKGELLHVLEEQLPADMFDSLTKPIKVPAEALPYFSNVEKLAIRLTDELATNKQQLMKSIYAQTEAPTSLPEQYLHNLRPELSKSYREEVIKVLSNEEYLQLLRKDPLNELQHWEADRYAEQLSASRMREGLFLDSACPPESVTTILSVLEQLPGWPASHQIEIRSDFSFGKLHASSGVVREAGRYILTPKGDLYAAHHSTGEAIGSATDLLTAIEYTLTPAQRTTLFELTHTTSLKEAVREHSLRSTNASLLPVRVVRSSVLPSSSPGYPLDPNFAEPVAPKDLTLRADGVYEASPGSDGFFRHFVLEGEQYYRVKSDKWGWQLIDARSPSRAYKPYVRRNINGTWEIDAHKGKLLGGMPDSPSMRRSADAREGEQSHSPTSGLESTDDDFETAESSDEYVSADESFAPEPYTPLELMQMRSQESYQHSQNYRRRYNRANNGRYPIRDVDGQPLRIRLIQATGKSLTSEIKISKNKLIPYIQWEGYEKVARLYEEKMELVTFAATHLKSPLESALIGEKTVVARRALTKGEVLGLYGGELLPKSVAVYRKDPYLLSAEPHHLPKHGAPGPSAISRDLLLSGDNITSRINTIFEYEDGLPVRQAAAGYNVEAVPFDMHVQKGTEPMQRLQLTALVTSEAIPVGAELRWNYEYSEQIIKKLFGPALP</sequence>
<dbReference type="EMBL" id="LLWH01000101">
    <property type="protein sequence ID" value="KQB54252.1"/>
    <property type="molecule type" value="Genomic_DNA"/>
</dbReference>
<dbReference type="Proteomes" id="UP000050342">
    <property type="component" value="Unassembled WGS sequence"/>
</dbReference>
<dbReference type="OrthoDB" id="1467561at2"/>
<proteinExistence type="predicted"/>